<comment type="cofactor">
    <cofactor evidence="10">
        <name>Mg(2+)</name>
        <dbReference type="ChEBI" id="CHEBI:18420"/>
    </cofactor>
    <text evidence="10">Requires a divalent cation, most likely magnesium in vivo, as an electrophilic catalyst to aid phosphoryl group transfer. It is the chelate of the metal and the nucleotide that is the actual substrate.</text>
</comment>
<gene>
    <name evidence="10 13" type="primary">rbsK</name>
    <name evidence="13" type="ORF">GNY06_04605</name>
</gene>
<dbReference type="CDD" id="cd01174">
    <property type="entry name" value="ribokinase"/>
    <property type="match status" value="1"/>
</dbReference>
<comment type="caution">
    <text evidence="10">Lacks conserved residue(s) required for the propagation of feature annotation.</text>
</comment>
<comment type="activity regulation">
    <text evidence="10">Activated by a monovalent cation that binds near, but not in, the active site. The most likely occupant of the site in vivo is potassium. Ion binding induces a conformational change that may alter substrate affinity.</text>
</comment>
<dbReference type="NCBIfam" id="TIGR02152">
    <property type="entry name" value="D_ribokin_bact"/>
    <property type="match status" value="1"/>
</dbReference>
<dbReference type="GO" id="GO:0046872">
    <property type="term" value="F:metal ion binding"/>
    <property type="evidence" value="ECO:0007669"/>
    <property type="project" value="UniProtKB-KW"/>
</dbReference>
<comment type="pathway">
    <text evidence="10">Carbohydrate metabolism; D-ribose degradation; D-ribose 5-phosphate from beta-D-ribopyranose: step 2/2.</text>
</comment>
<dbReference type="Gene3D" id="3.40.1190.20">
    <property type="match status" value="1"/>
</dbReference>
<evidence type="ECO:0000256" key="11">
    <source>
        <dbReference type="NCBIfam" id="TIGR02152"/>
    </source>
</evidence>
<dbReference type="EC" id="2.7.1.15" evidence="10 11"/>
<dbReference type="InterPro" id="IPR029056">
    <property type="entry name" value="Ribokinase-like"/>
</dbReference>
<dbReference type="SUPFAM" id="SSF53613">
    <property type="entry name" value="Ribokinase-like"/>
    <property type="match status" value="1"/>
</dbReference>
<evidence type="ECO:0000313" key="14">
    <source>
        <dbReference type="Proteomes" id="UP000553459"/>
    </source>
</evidence>
<dbReference type="GO" id="GO:0005829">
    <property type="term" value="C:cytosol"/>
    <property type="evidence" value="ECO:0007669"/>
    <property type="project" value="TreeGrafter"/>
</dbReference>
<dbReference type="HAMAP" id="MF_01987">
    <property type="entry name" value="Ribokinase"/>
    <property type="match status" value="1"/>
</dbReference>
<keyword evidence="14" id="KW-1185">Reference proteome</keyword>
<comment type="function">
    <text evidence="10">Catalyzes the phosphorylation of ribose at O-5 in a reaction requiring ATP and magnesium. The resulting D-ribose-5-phosphate can then be used either for sythesis of nucleotides, histidine, and tryptophan, or as a component of the pentose phosphate pathway.</text>
</comment>
<dbReference type="Proteomes" id="UP000553459">
    <property type="component" value="Unassembled WGS sequence"/>
</dbReference>
<proteinExistence type="inferred from homology"/>
<comment type="similarity">
    <text evidence="10">Belongs to the carbohydrate kinase PfkB family. Ribokinase subfamily.</text>
</comment>
<comment type="catalytic activity">
    <reaction evidence="10">
        <text>D-ribose + ATP = D-ribose 5-phosphate + ADP + H(+)</text>
        <dbReference type="Rhea" id="RHEA:13697"/>
        <dbReference type="ChEBI" id="CHEBI:15378"/>
        <dbReference type="ChEBI" id="CHEBI:30616"/>
        <dbReference type="ChEBI" id="CHEBI:47013"/>
        <dbReference type="ChEBI" id="CHEBI:78346"/>
        <dbReference type="ChEBI" id="CHEBI:456216"/>
        <dbReference type="EC" id="2.7.1.15"/>
    </reaction>
</comment>
<dbReference type="GO" id="GO:0004747">
    <property type="term" value="F:ribokinase activity"/>
    <property type="evidence" value="ECO:0007669"/>
    <property type="project" value="UniProtKB-UniRule"/>
</dbReference>
<dbReference type="UniPathway" id="UPA00916">
    <property type="reaction ID" value="UER00889"/>
</dbReference>
<protein>
    <recommendedName>
        <fullName evidence="10 11">Ribokinase</fullName>
        <shortName evidence="10">RK</shortName>
        <ecNumber evidence="10 11">2.7.1.15</ecNumber>
    </recommendedName>
</protein>
<sequence>MLKTKKIIVLGSCNTDMLVHTHRLPAPGETIMGGDFIMTPGGKGANQAVAASRLGGEVTFITKIGNDIFGRQSLEVFKRENINTNFIFSDAEHPSGVALITVDKDAENCIVVAPGANKTLSKEDIDQCREIIESATILLMQLEIPIETVEYAAKIAYNAGVKVILNPAPASFLSTRLLQNIHILIPNIIEAEVISGVKISDGETAKKAADIIHQKGVGTIIITLGKFGVLLKEKGGYYNIPIESKIKAVDTTGAGDTFCGAICVGILEGMSMVESVGFANTAAGISVTRAGAQLSIPYRKEVETAKKS</sequence>
<keyword evidence="3 10" id="KW-0479">Metal-binding</keyword>
<keyword evidence="6 10" id="KW-0067">ATP-binding</keyword>
<feature type="active site" description="Proton acceptor" evidence="10">
    <location>
        <position position="256"/>
    </location>
</feature>
<feature type="binding site" evidence="10">
    <location>
        <position position="280"/>
    </location>
    <ligand>
        <name>ATP</name>
        <dbReference type="ChEBI" id="CHEBI:30616"/>
    </ligand>
</feature>
<dbReference type="PANTHER" id="PTHR10584:SF166">
    <property type="entry name" value="RIBOKINASE"/>
    <property type="match status" value="1"/>
</dbReference>
<feature type="binding site" evidence="10">
    <location>
        <begin position="255"/>
        <end position="256"/>
    </location>
    <ligand>
        <name>ATP</name>
        <dbReference type="ChEBI" id="CHEBI:30616"/>
    </ligand>
</feature>
<evidence type="ECO:0000313" key="13">
    <source>
        <dbReference type="EMBL" id="NAW50695.1"/>
    </source>
</evidence>
<reference evidence="13 14" key="1">
    <citation type="submission" date="2019-11" db="EMBL/GenBank/DDBJ databases">
        <title>Characterization of Elizabethkingia argenteiflava sp. nov., isolated from inner surface of Soybean Pods.</title>
        <authorList>
            <person name="Mo S."/>
        </authorList>
    </citation>
    <scope>NUCLEOTIDE SEQUENCE [LARGE SCALE GENOMIC DNA]</scope>
    <source>
        <strain evidence="13 14">YB22</strain>
    </source>
</reference>
<feature type="binding site" evidence="10">
    <location>
        <begin position="14"/>
        <end position="16"/>
    </location>
    <ligand>
        <name>substrate</name>
    </ligand>
</feature>
<dbReference type="EMBL" id="JAAABJ010000399">
    <property type="protein sequence ID" value="NAW50695.1"/>
    <property type="molecule type" value="Genomic_DNA"/>
</dbReference>
<keyword evidence="1 10" id="KW-0963">Cytoplasm</keyword>
<evidence type="ECO:0000256" key="1">
    <source>
        <dbReference type="ARBA" id="ARBA00022490"/>
    </source>
</evidence>
<feature type="binding site" evidence="10">
    <location>
        <position position="291"/>
    </location>
    <ligand>
        <name>K(+)</name>
        <dbReference type="ChEBI" id="CHEBI:29103"/>
    </ligand>
</feature>
<evidence type="ECO:0000256" key="2">
    <source>
        <dbReference type="ARBA" id="ARBA00022679"/>
    </source>
</evidence>
<evidence type="ECO:0000256" key="5">
    <source>
        <dbReference type="ARBA" id="ARBA00022777"/>
    </source>
</evidence>
<dbReference type="AlphaFoldDB" id="A0A845PSR6"/>
<feature type="binding site" evidence="10">
    <location>
        <position position="289"/>
    </location>
    <ligand>
        <name>K(+)</name>
        <dbReference type="ChEBI" id="CHEBI:29103"/>
    </ligand>
</feature>
<comment type="caution">
    <text evidence="13">The sequence shown here is derived from an EMBL/GenBank/DDBJ whole genome shotgun (WGS) entry which is preliminary data.</text>
</comment>
<accession>A0A845PSR6</accession>
<dbReference type="GO" id="GO:0019303">
    <property type="term" value="P:D-ribose catabolic process"/>
    <property type="evidence" value="ECO:0007669"/>
    <property type="project" value="UniProtKB-UniRule"/>
</dbReference>
<name>A0A845PSR6_9FLAO</name>
<dbReference type="InterPro" id="IPR011877">
    <property type="entry name" value="Ribokinase"/>
</dbReference>
<dbReference type="Pfam" id="PF00294">
    <property type="entry name" value="PfkB"/>
    <property type="match status" value="1"/>
</dbReference>
<feature type="binding site" evidence="10">
    <location>
        <position position="286"/>
    </location>
    <ligand>
        <name>K(+)</name>
        <dbReference type="ChEBI" id="CHEBI:29103"/>
    </ligand>
</feature>
<evidence type="ECO:0000259" key="12">
    <source>
        <dbReference type="Pfam" id="PF00294"/>
    </source>
</evidence>
<feature type="binding site" evidence="10">
    <location>
        <position position="295"/>
    </location>
    <ligand>
        <name>K(+)</name>
        <dbReference type="ChEBI" id="CHEBI:29103"/>
    </ligand>
</feature>
<keyword evidence="9 10" id="KW-0119">Carbohydrate metabolism</keyword>
<comment type="subunit">
    <text evidence="10">Homodimer.</text>
</comment>
<evidence type="ECO:0000256" key="9">
    <source>
        <dbReference type="ARBA" id="ARBA00023277"/>
    </source>
</evidence>
<evidence type="ECO:0000256" key="7">
    <source>
        <dbReference type="ARBA" id="ARBA00022842"/>
    </source>
</evidence>
<dbReference type="GO" id="GO:0005524">
    <property type="term" value="F:ATP binding"/>
    <property type="evidence" value="ECO:0007669"/>
    <property type="project" value="UniProtKB-UniRule"/>
</dbReference>
<evidence type="ECO:0000256" key="8">
    <source>
        <dbReference type="ARBA" id="ARBA00022958"/>
    </source>
</evidence>
<evidence type="ECO:0000256" key="3">
    <source>
        <dbReference type="ARBA" id="ARBA00022723"/>
    </source>
</evidence>
<feature type="binding site" evidence="10">
    <location>
        <position position="143"/>
    </location>
    <ligand>
        <name>substrate</name>
    </ligand>
</feature>
<feature type="binding site" evidence="10">
    <location>
        <position position="256"/>
    </location>
    <ligand>
        <name>substrate</name>
    </ligand>
</feature>
<dbReference type="InterPro" id="IPR002139">
    <property type="entry name" value="Ribo/fructo_kinase"/>
</dbReference>
<keyword evidence="8 10" id="KW-0630">Potassium</keyword>
<feature type="binding site" evidence="10">
    <location>
        <position position="187"/>
    </location>
    <ligand>
        <name>ATP</name>
        <dbReference type="ChEBI" id="CHEBI:30616"/>
    </ligand>
</feature>
<comment type="subcellular location">
    <subcellularLocation>
        <location evidence="10">Cytoplasm</location>
    </subcellularLocation>
</comment>
<dbReference type="InterPro" id="IPR011611">
    <property type="entry name" value="PfkB_dom"/>
</dbReference>
<feature type="binding site" evidence="10">
    <location>
        <position position="252"/>
    </location>
    <ligand>
        <name>K(+)</name>
        <dbReference type="ChEBI" id="CHEBI:29103"/>
    </ligand>
</feature>
<evidence type="ECO:0000256" key="4">
    <source>
        <dbReference type="ARBA" id="ARBA00022741"/>
    </source>
</evidence>
<organism evidence="13 14">
    <name type="scientific">Elizabethkingia argenteiflava</name>
    <dbReference type="NCBI Taxonomy" id="2681556"/>
    <lineage>
        <taxon>Bacteria</taxon>
        <taxon>Pseudomonadati</taxon>
        <taxon>Bacteroidota</taxon>
        <taxon>Flavobacteriia</taxon>
        <taxon>Flavobacteriales</taxon>
        <taxon>Weeksellaceae</taxon>
        <taxon>Elizabethkingia</taxon>
    </lineage>
</organism>
<keyword evidence="2 10" id="KW-0808">Transferase</keyword>
<feature type="binding site" evidence="10">
    <location>
        <begin position="42"/>
        <end position="46"/>
    </location>
    <ligand>
        <name>substrate</name>
    </ligand>
</feature>
<feature type="domain" description="Carbohydrate kinase PfkB" evidence="12">
    <location>
        <begin position="5"/>
        <end position="297"/>
    </location>
</feature>
<keyword evidence="7 10" id="KW-0460">Magnesium</keyword>
<evidence type="ECO:0000256" key="6">
    <source>
        <dbReference type="ARBA" id="ARBA00022840"/>
    </source>
</evidence>
<dbReference type="NCBIfam" id="NF008353">
    <property type="entry name" value="PRK11142.1"/>
    <property type="match status" value="1"/>
</dbReference>
<evidence type="ECO:0000256" key="10">
    <source>
        <dbReference type="HAMAP-Rule" id="MF_01987"/>
    </source>
</evidence>
<dbReference type="PRINTS" id="PR00990">
    <property type="entry name" value="RIBOKINASE"/>
</dbReference>
<keyword evidence="4 10" id="KW-0547">Nucleotide-binding</keyword>
<feature type="binding site" evidence="10">
    <location>
        <begin position="223"/>
        <end position="228"/>
    </location>
    <ligand>
        <name>ATP</name>
        <dbReference type="ChEBI" id="CHEBI:30616"/>
    </ligand>
</feature>
<feature type="binding site" evidence="10">
    <location>
        <position position="250"/>
    </location>
    <ligand>
        <name>K(+)</name>
        <dbReference type="ChEBI" id="CHEBI:29103"/>
    </ligand>
</feature>
<dbReference type="PANTHER" id="PTHR10584">
    <property type="entry name" value="SUGAR KINASE"/>
    <property type="match status" value="1"/>
</dbReference>
<keyword evidence="5 10" id="KW-0418">Kinase</keyword>
<dbReference type="FunFam" id="3.40.1190.20:FF:000012">
    <property type="entry name" value="Ribokinase"/>
    <property type="match status" value="1"/>
</dbReference>